<feature type="domain" description="CheW-like" evidence="1">
    <location>
        <begin position="13"/>
        <end position="157"/>
    </location>
</feature>
<dbReference type="PROSITE" id="PS50851">
    <property type="entry name" value="CHEW"/>
    <property type="match status" value="1"/>
</dbReference>
<dbReference type="InterPro" id="IPR039315">
    <property type="entry name" value="CheW"/>
</dbReference>
<organism evidence="2 3">
    <name type="scientific">Rhizomicrobium palustre</name>
    <dbReference type="NCBI Taxonomy" id="189966"/>
    <lineage>
        <taxon>Bacteria</taxon>
        <taxon>Pseudomonadati</taxon>
        <taxon>Pseudomonadota</taxon>
        <taxon>Alphaproteobacteria</taxon>
        <taxon>Micropepsales</taxon>
        <taxon>Micropepsaceae</taxon>
        <taxon>Rhizomicrobium</taxon>
    </lineage>
</organism>
<dbReference type="EMBL" id="JAASRM010000001">
    <property type="protein sequence ID" value="NIK89090.1"/>
    <property type="molecule type" value="Genomic_DNA"/>
</dbReference>
<dbReference type="PANTHER" id="PTHR22617">
    <property type="entry name" value="CHEMOTAXIS SENSOR HISTIDINE KINASE-RELATED"/>
    <property type="match status" value="1"/>
</dbReference>
<dbReference type="InterPro" id="IPR002545">
    <property type="entry name" value="CheW-lke_dom"/>
</dbReference>
<protein>
    <submittedName>
        <fullName evidence="2">Purine-binding chemotaxis protein CheW</fullName>
    </submittedName>
</protein>
<dbReference type="SMART" id="SM00260">
    <property type="entry name" value="CheW"/>
    <property type="match status" value="1"/>
</dbReference>
<dbReference type="Gene3D" id="2.40.50.180">
    <property type="entry name" value="CheA-289, Domain 4"/>
    <property type="match status" value="1"/>
</dbReference>
<accession>A0A846N1U9</accession>
<dbReference type="Gene3D" id="2.30.30.40">
    <property type="entry name" value="SH3 Domains"/>
    <property type="match status" value="1"/>
</dbReference>
<dbReference type="AlphaFoldDB" id="A0A846N1U9"/>
<keyword evidence="3" id="KW-1185">Reference proteome</keyword>
<evidence type="ECO:0000313" key="2">
    <source>
        <dbReference type="EMBL" id="NIK89090.1"/>
    </source>
</evidence>
<dbReference type="GO" id="GO:0006935">
    <property type="term" value="P:chemotaxis"/>
    <property type="evidence" value="ECO:0007669"/>
    <property type="project" value="InterPro"/>
</dbReference>
<dbReference type="GO" id="GO:0005829">
    <property type="term" value="C:cytosol"/>
    <property type="evidence" value="ECO:0007669"/>
    <property type="project" value="TreeGrafter"/>
</dbReference>
<gene>
    <name evidence="2" type="ORF">FHS83_002408</name>
</gene>
<evidence type="ECO:0000313" key="3">
    <source>
        <dbReference type="Proteomes" id="UP000570514"/>
    </source>
</evidence>
<dbReference type="SUPFAM" id="SSF50341">
    <property type="entry name" value="CheW-like"/>
    <property type="match status" value="1"/>
</dbReference>
<evidence type="ECO:0000259" key="1">
    <source>
        <dbReference type="PROSITE" id="PS50851"/>
    </source>
</evidence>
<reference evidence="2 3" key="1">
    <citation type="submission" date="2020-03" db="EMBL/GenBank/DDBJ databases">
        <title>Genomic Encyclopedia of Type Strains, Phase IV (KMG-IV): sequencing the most valuable type-strain genomes for metagenomic binning, comparative biology and taxonomic classification.</title>
        <authorList>
            <person name="Goeker M."/>
        </authorList>
    </citation>
    <scope>NUCLEOTIDE SEQUENCE [LARGE SCALE GENOMIC DNA]</scope>
    <source>
        <strain evidence="2 3">DSM 19867</strain>
    </source>
</reference>
<dbReference type="Pfam" id="PF01584">
    <property type="entry name" value="CheW"/>
    <property type="match status" value="1"/>
</dbReference>
<dbReference type="InterPro" id="IPR036061">
    <property type="entry name" value="CheW-like_dom_sf"/>
</dbReference>
<proteinExistence type="predicted"/>
<dbReference type="RefSeq" id="WP_167083209.1">
    <property type="nucleotide sequence ID" value="NZ_BAAADC010000001.1"/>
</dbReference>
<comment type="caution">
    <text evidence="2">The sequence shown here is derived from an EMBL/GenBank/DDBJ whole genome shotgun (WGS) entry which is preliminary data.</text>
</comment>
<dbReference type="GO" id="GO:0007165">
    <property type="term" value="P:signal transduction"/>
    <property type="evidence" value="ECO:0007669"/>
    <property type="project" value="InterPro"/>
</dbReference>
<name>A0A846N1U9_9PROT</name>
<dbReference type="PANTHER" id="PTHR22617:SF23">
    <property type="entry name" value="CHEMOTAXIS PROTEIN CHEW"/>
    <property type="match status" value="1"/>
</dbReference>
<sequence>MQDNSDIAWDNDHVRVLTFDLSGETFALEANLVCEILDLLPETAVPGATPLAASVINFRGSVIPVADLRLAFGLAAKGMSLDSRFIVIELDCEGETVFVGLKADKVFEVTTLTRAAAEGPPRIGTRWRQDFIRCIAKRNGDFIVVPNLHRIFATCGQSTGLAGPQH</sequence>
<dbReference type="Proteomes" id="UP000570514">
    <property type="component" value="Unassembled WGS sequence"/>
</dbReference>